<dbReference type="Proteomes" id="UP000535511">
    <property type="component" value="Unassembled WGS sequence"/>
</dbReference>
<comment type="caution">
    <text evidence="3">The sequence shown here is derived from an EMBL/GenBank/DDBJ whole genome shotgun (WGS) entry which is preliminary data.</text>
</comment>
<evidence type="ECO:0000259" key="2">
    <source>
        <dbReference type="PROSITE" id="PS51462"/>
    </source>
</evidence>
<dbReference type="EMBL" id="JACCBG010000001">
    <property type="protein sequence ID" value="NYD41048.1"/>
    <property type="molecule type" value="Genomic_DNA"/>
</dbReference>
<name>A0A7Y9JA58_9ACTN</name>
<keyword evidence="4" id="KW-1185">Reference proteome</keyword>
<reference evidence="3 4" key="1">
    <citation type="submission" date="2020-07" db="EMBL/GenBank/DDBJ databases">
        <title>Sequencing the genomes of 1000 actinobacteria strains.</title>
        <authorList>
            <person name="Klenk H.-P."/>
        </authorList>
    </citation>
    <scope>NUCLEOTIDE SEQUENCE [LARGE SCALE GENOMIC DNA]</scope>
    <source>
        <strain evidence="3 4">DSM 21350</strain>
    </source>
</reference>
<dbReference type="SUPFAM" id="SSF55811">
    <property type="entry name" value="Nudix"/>
    <property type="match status" value="1"/>
</dbReference>
<evidence type="ECO:0000256" key="1">
    <source>
        <dbReference type="ARBA" id="ARBA00005582"/>
    </source>
</evidence>
<dbReference type="RefSeq" id="WP_179662853.1">
    <property type="nucleotide sequence ID" value="NZ_JACCBG010000001.1"/>
</dbReference>
<proteinExistence type="inferred from homology"/>
<dbReference type="AlphaFoldDB" id="A0A7Y9JA58"/>
<protein>
    <submittedName>
        <fullName evidence="3">8-oxo-dGTP pyrophosphatase MutT (NUDIX family)</fullName>
    </submittedName>
</protein>
<dbReference type="InterPro" id="IPR000086">
    <property type="entry name" value="NUDIX_hydrolase_dom"/>
</dbReference>
<organism evidence="3 4">
    <name type="scientific">Nocardioides panaciterrulae</name>
    <dbReference type="NCBI Taxonomy" id="661492"/>
    <lineage>
        <taxon>Bacteria</taxon>
        <taxon>Bacillati</taxon>
        <taxon>Actinomycetota</taxon>
        <taxon>Actinomycetes</taxon>
        <taxon>Propionibacteriales</taxon>
        <taxon>Nocardioidaceae</taxon>
        <taxon>Nocardioides</taxon>
    </lineage>
</organism>
<dbReference type="InterPro" id="IPR015797">
    <property type="entry name" value="NUDIX_hydrolase-like_dom_sf"/>
</dbReference>
<comment type="similarity">
    <text evidence="1">Belongs to the Nudix hydrolase family.</text>
</comment>
<dbReference type="CDD" id="cd03674">
    <property type="entry name" value="NUDIX_Hydrolase"/>
    <property type="match status" value="1"/>
</dbReference>
<feature type="domain" description="Nudix hydrolase" evidence="2">
    <location>
        <begin position="45"/>
        <end position="180"/>
    </location>
</feature>
<gene>
    <name evidence="3" type="ORF">BJZ21_001131</name>
</gene>
<evidence type="ECO:0000313" key="4">
    <source>
        <dbReference type="Proteomes" id="UP000535511"/>
    </source>
</evidence>
<dbReference type="Pfam" id="PF00293">
    <property type="entry name" value="NUDIX"/>
    <property type="match status" value="1"/>
</dbReference>
<sequence>MSLHADALATLEAWAAPSPAQDRLRRRYAEHLRAHPDAMTRACFPDHLTAGVLVLHPDRDRVLLNLHRKARRWFAFGGHCEPADRTLAGVALREGTEESGLADLALDPVPAQLDVHPVSFCDRRGTVHHLDVRYVALAPAGADHATSAESLDVRWWPLDDLPELEPEMHQLIGLARERFR</sequence>
<accession>A0A7Y9JA58</accession>
<dbReference type="PANTHER" id="PTHR43736:SF1">
    <property type="entry name" value="DIHYDRONEOPTERIN TRIPHOSPHATE DIPHOSPHATASE"/>
    <property type="match status" value="1"/>
</dbReference>
<evidence type="ECO:0000313" key="3">
    <source>
        <dbReference type="EMBL" id="NYD41048.1"/>
    </source>
</evidence>
<dbReference type="PROSITE" id="PS51462">
    <property type="entry name" value="NUDIX"/>
    <property type="match status" value="1"/>
</dbReference>
<dbReference type="Gene3D" id="3.90.79.10">
    <property type="entry name" value="Nucleoside Triphosphate Pyrophosphohydrolase"/>
    <property type="match status" value="1"/>
</dbReference>
<dbReference type="PANTHER" id="PTHR43736">
    <property type="entry name" value="ADP-RIBOSE PYROPHOSPHATASE"/>
    <property type="match status" value="1"/>
</dbReference>